<evidence type="ECO:0000256" key="3">
    <source>
        <dbReference type="ARBA" id="ARBA00022833"/>
    </source>
</evidence>
<dbReference type="InterPro" id="IPR001841">
    <property type="entry name" value="Znf_RING"/>
</dbReference>
<dbReference type="InterPro" id="IPR013083">
    <property type="entry name" value="Znf_RING/FYVE/PHD"/>
</dbReference>
<evidence type="ECO:0000259" key="5">
    <source>
        <dbReference type="PROSITE" id="PS50089"/>
    </source>
</evidence>
<dbReference type="Pfam" id="PF13639">
    <property type="entry name" value="zf-RING_2"/>
    <property type="match status" value="1"/>
</dbReference>
<dbReference type="InterPro" id="IPR017907">
    <property type="entry name" value="Znf_RING_CS"/>
</dbReference>
<accession>A0A6C0CQR2</accession>
<dbReference type="GO" id="GO:0008270">
    <property type="term" value="F:zinc ion binding"/>
    <property type="evidence" value="ECO:0007669"/>
    <property type="project" value="UniProtKB-KW"/>
</dbReference>
<keyword evidence="2" id="KW-0863">Zinc-finger</keyword>
<dbReference type="SUPFAM" id="SSF57850">
    <property type="entry name" value="RING/U-box"/>
    <property type="match status" value="1"/>
</dbReference>
<evidence type="ECO:0000256" key="2">
    <source>
        <dbReference type="ARBA" id="ARBA00022771"/>
    </source>
</evidence>
<dbReference type="PROSITE" id="PS00518">
    <property type="entry name" value="ZF_RING_1"/>
    <property type="match status" value="1"/>
</dbReference>
<dbReference type="SMART" id="SM00184">
    <property type="entry name" value="RING"/>
    <property type="match status" value="1"/>
</dbReference>
<protein>
    <recommendedName>
        <fullName evidence="5">RING-type domain-containing protein</fullName>
    </recommendedName>
</protein>
<evidence type="ECO:0000313" key="6">
    <source>
        <dbReference type="EMBL" id="QHT06898.1"/>
    </source>
</evidence>
<dbReference type="PROSITE" id="PS50089">
    <property type="entry name" value="ZF_RING_2"/>
    <property type="match status" value="1"/>
</dbReference>
<keyword evidence="1" id="KW-0479">Metal-binding</keyword>
<dbReference type="AlphaFoldDB" id="A0A6C0CQR2"/>
<sequence>MECPICYDTIPIAQQFEFPICQHSFCDTCIYYWFQLHSLKTCPICRATLYPTTTNVIDIESGSVTHSELNGRLMSRNLKCGFECVIITAAISGILIVISRVF</sequence>
<feature type="transmembrane region" description="Helical" evidence="4">
    <location>
        <begin position="80"/>
        <end position="99"/>
    </location>
</feature>
<keyword evidence="4" id="KW-0812">Transmembrane</keyword>
<name>A0A6C0CQR2_9ZZZZ</name>
<proteinExistence type="predicted"/>
<keyword evidence="4" id="KW-1133">Transmembrane helix</keyword>
<keyword evidence="3" id="KW-0862">Zinc</keyword>
<evidence type="ECO:0000256" key="1">
    <source>
        <dbReference type="ARBA" id="ARBA00022723"/>
    </source>
</evidence>
<dbReference type="Gene3D" id="3.30.40.10">
    <property type="entry name" value="Zinc/RING finger domain, C3HC4 (zinc finger)"/>
    <property type="match status" value="1"/>
</dbReference>
<evidence type="ECO:0000256" key="4">
    <source>
        <dbReference type="SAM" id="Phobius"/>
    </source>
</evidence>
<reference evidence="6" key="1">
    <citation type="journal article" date="2020" name="Nature">
        <title>Giant virus diversity and host interactions through global metagenomics.</title>
        <authorList>
            <person name="Schulz F."/>
            <person name="Roux S."/>
            <person name="Paez-Espino D."/>
            <person name="Jungbluth S."/>
            <person name="Walsh D.A."/>
            <person name="Denef V.J."/>
            <person name="McMahon K.D."/>
            <person name="Konstantinidis K.T."/>
            <person name="Eloe-Fadrosh E.A."/>
            <person name="Kyrpides N.C."/>
            <person name="Woyke T."/>
        </authorList>
    </citation>
    <scope>NUCLEOTIDE SEQUENCE</scope>
    <source>
        <strain evidence="6">GVMAG-M-3300021473-15</strain>
    </source>
</reference>
<organism evidence="6">
    <name type="scientific">viral metagenome</name>
    <dbReference type="NCBI Taxonomy" id="1070528"/>
    <lineage>
        <taxon>unclassified sequences</taxon>
        <taxon>metagenomes</taxon>
        <taxon>organismal metagenomes</taxon>
    </lineage>
</organism>
<feature type="domain" description="RING-type" evidence="5">
    <location>
        <begin position="3"/>
        <end position="46"/>
    </location>
</feature>
<dbReference type="EMBL" id="MN739478">
    <property type="protein sequence ID" value="QHT06898.1"/>
    <property type="molecule type" value="Genomic_DNA"/>
</dbReference>
<keyword evidence="4" id="KW-0472">Membrane</keyword>